<reference evidence="10" key="1">
    <citation type="journal article" date="2005" name="PLoS Biol.">
        <title>The genomes of Oryza sativa: a history of duplications.</title>
        <authorList>
            <person name="Yu J."/>
            <person name="Wang J."/>
            <person name="Lin W."/>
            <person name="Li S."/>
            <person name="Li H."/>
            <person name="Zhou J."/>
            <person name="Ni P."/>
            <person name="Dong W."/>
            <person name="Hu S."/>
            <person name="Zeng C."/>
            <person name="Zhang J."/>
            <person name="Zhang Y."/>
            <person name="Li R."/>
            <person name="Xu Z."/>
            <person name="Li S."/>
            <person name="Li X."/>
            <person name="Zheng H."/>
            <person name="Cong L."/>
            <person name="Lin L."/>
            <person name="Yin J."/>
            <person name="Geng J."/>
            <person name="Li G."/>
            <person name="Shi J."/>
            <person name="Liu J."/>
            <person name="Lv H."/>
            <person name="Li J."/>
            <person name="Wang J."/>
            <person name="Deng Y."/>
            <person name="Ran L."/>
            <person name="Shi X."/>
            <person name="Wang X."/>
            <person name="Wu Q."/>
            <person name="Li C."/>
            <person name="Ren X."/>
            <person name="Wang J."/>
            <person name="Wang X."/>
            <person name="Li D."/>
            <person name="Liu D."/>
            <person name="Zhang X."/>
            <person name="Ji Z."/>
            <person name="Zhao W."/>
            <person name="Sun Y."/>
            <person name="Zhang Z."/>
            <person name="Bao J."/>
            <person name="Han Y."/>
            <person name="Dong L."/>
            <person name="Ji J."/>
            <person name="Chen P."/>
            <person name="Wu S."/>
            <person name="Liu J."/>
            <person name="Xiao Y."/>
            <person name="Bu D."/>
            <person name="Tan J."/>
            <person name="Yang L."/>
            <person name="Ye C."/>
            <person name="Zhang J."/>
            <person name="Xu J."/>
            <person name="Zhou Y."/>
            <person name="Yu Y."/>
            <person name="Zhang B."/>
            <person name="Zhuang S."/>
            <person name="Wei H."/>
            <person name="Liu B."/>
            <person name="Lei M."/>
            <person name="Yu H."/>
            <person name="Li Y."/>
            <person name="Xu H."/>
            <person name="Wei S."/>
            <person name="He X."/>
            <person name="Fang L."/>
            <person name="Zhang Z."/>
            <person name="Zhang Y."/>
            <person name="Huang X."/>
            <person name="Su Z."/>
            <person name="Tong W."/>
            <person name="Li J."/>
            <person name="Tong Z."/>
            <person name="Li S."/>
            <person name="Ye J."/>
            <person name="Wang L."/>
            <person name="Fang L."/>
            <person name="Lei T."/>
            <person name="Chen C."/>
            <person name="Chen H."/>
            <person name="Xu Z."/>
            <person name="Li H."/>
            <person name="Huang H."/>
            <person name="Zhang F."/>
            <person name="Xu H."/>
            <person name="Li N."/>
            <person name="Zhao C."/>
            <person name="Li S."/>
            <person name="Dong L."/>
            <person name="Huang Y."/>
            <person name="Li L."/>
            <person name="Xi Y."/>
            <person name="Qi Q."/>
            <person name="Li W."/>
            <person name="Zhang B."/>
            <person name="Hu W."/>
            <person name="Zhang Y."/>
            <person name="Tian X."/>
            <person name="Jiao Y."/>
            <person name="Liang X."/>
            <person name="Jin J."/>
            <person name="Gao L."/>
            <person name="Zheng W."/>
            <person name="Hao B."/>
            <person name="Liu S."/>
            <person name="Wang W."/>
            <person name="Yuan L."/>
            <person name="Cao M."/>
            <person name="McDermott J."/>
            <person name="Samudrala R."/>
            <person name="Wang J."/>
            <person name="Wong G.K."/>
            <person name="Yang H."/>
        </authorList>
    </citation>
    <scope>NUCLEOTIDE SEQUENCE [LARGE SCALE GENOMIC DNA]</scope>
</reference>
<evidence type="ECO:0000313" key="10">
    <source>
        <dbReference type="EMBL" id="EAZ13378.1"/>
    </source>
</evidence>
<keyword evidence="5" id="KW-0804">Transcription</keyword>
<dbReference type="InterPro" id="IPR009057">
    <property type="entry name" value="Homeodomain-like_sf"/>
</dbReference>
<feature type="region of interest" description="Disordered" evidence="7">
    <location>
        <begin position="118"/>
        <end position="147"/>
    </location>
</feature>
<dbReference type="EMBL" id="CM000138">
    <property type="protein sequence ID" value="EAZ13378.1"/>
    <property type="molecule type" value="Genomic_DNA"/>
</dbReference>
<feature type="domain" description="Myb-like" evidence="8">
    <location>
        <begin position="9"/>
        <end position="62"/>
    </location>
</feature>
<evidence type="ECO:0000256" key="2">
    <source>
        <dbReference type="ARBA" id="ARBA00022737"/>
    </source>
</evidence>
<evidence type="ECO:0000259" key="9">
    <source>
        <dbReference type="PROSITE" id="PS51294"/>
    </source>
</evidence>
<dbReference type="FunFam" id="1.10.10.60:FF:000015">
    <property type="entry name" value="Transcription factor RAX3"/>
    <property type="match status" value="1"/>
</dbReference>
<evidence type="ECO:0000256" key="6">
    <source>
        <dbReference type="ARBA" id="ARBA00023242"/>
    </source>
</evidence>
<feature type="region of interest" description="Disordered" evidence="7">
    <location>
        <begin position="215"/>
        <end position="262"/>
    </location>
</feature>
<comment type="subcellular location">
    <subcellularLocation>
        <location evidence="1">Nucleus</location>
    </subcellularLocation>
</comment>
<dbReference type="Pfam" id="PF00249">
    <property type="entry name" value="Myb_DNA-binding"/>
    <property type="match status" value="1"/>
</dbReference>
<accession>A2ZXD1</accession>
<protein>
    <submittedName>
        <fullName evidence="10">Uncharacterized protein</fullName>
    </submittedName>
</protein>
<dbReference type="CDD" id="cd00167">
    <property type="entry name" value="SANT"/>
    <property type="match status" value="1"/>
</dbReference>
<dbReference type="Proteomes" id="UP000007752">
    <property type="component" value="Chromosome 1"/>
</dbReference>
<dbReference type="GO" id="GO:0005634">
    <property type="term" value="C:nucleus"/>
    <property type="evidence" value="ECO:0007669"/>
    <property type="project" value="UniProtKB-SubCell"/>
</dbReference>
<dbReference type="PROSITE" id="PS51294">
    <property type="entry name" value="HTH_MYB"/>
    <property type="match status" value="1"/>
</dbReference>
<evidence type="ECO:0000256" key="5">
    <source>
        <dbReference type="ARBA" id="ARBA00023163"/>
    </source>
</evidence>
<sequence>MGRSPCCDKASVKRGPWSEEEDAILRSFVERFGNAGNWIALPHKAGLKRCGKSCRLRWLNYLRPAIRHGGFTDEEDNLILSLYGEMGSKYVHACVVGDRVQAPRPDGQRRQELLEHQAQEEVLGRGRNRSNHPPPPAAGDDDNNPTTQAFSANPFLLILRGPLVNLDAAGLDGAVGDNDELLLHKSEQLYAELMGLIEQQQYSTITAAAVDAATTTTSWSSPSTGTTSPTASSSTDGSSSSSNLPWPAVDVHDSTMMPPLSESSGSSSGLFFGSHAFGSGSFQDLLGSAASFDDVMLSQEMLYY</sequence>
<evidence type="ECO:0000256" key="1">
    <source>
        <dbReference type="ARBA" id="ARBA00004123"/>
    </source>
</evidence>
<dbReference type="AlphaFoldDB" id="A2ZXD1"/>
<feature type="domain" description="HTH myb-type" evidence="9">
    <location>
        <begin position="9"/>
        <end position="66"/>
    </location>
</feature>
<organism evidence="10">
    <name type="scientific">Oryza sativa subsp. japonica</name>
    <name type="common">Rice</name>
    <dbReference type="NCBI Taxonomy" id="39947"/>
    <lineage>
        <taxon>Eukaryota</taxon>
        <taxon>Viridiplantae</taxon>
        <taxon>Streptophyta</taxon>
        <taxon>Embryophyta</taxon>
        <taxon>Tracheophyta</taxon>
        <taxon>Spermatophyta</taxon>
        <taxon>Magnoliopsida</taxon>
        <taxon>Liliopsida</taxon>
        <taxon>Poales</taxon>
        <taxon>Poaceae</taxon>
        <taxon>BOP clade</taxon>
        <taxon>Oryzoideae</taxon>
        <taxon>Oryzeae</taxon>
        <taxon>Oryzinae</taxon>
        <taxon>Oryza</taxon>
        <taxon>Oryza sativa</taxon>
    </lineage>
</organism>
<dbReference type="InterPro" id="IPR017930">
    <property type="entry name" value="Myb_dom"/>
</dbReference>
<feature type="compositionally biased region" description="Low complexity" evidence="7">
    <location>
        <begin position="215"/>
        <end position="242"/>
    </location>
</feature>
<dbReference type="PANTHER" id="PTHR48000">
    <property type="entry name" value="OS09G0431300 PROTEIN"/>
    <property type="match status" value="1"/>
</dbReference>
<evidence type="ECO:0000256" key="7">
    <source>
        <dbReference type="SAM" id="MobiDB-lite"/>
    </source>
</evidence>
<dbReference type="InterPro" id="IPR001005">
    <property type="entry name" value="SANT/Myb"/>
</dbReference>
<evidence type="ECO:0000256" key="4">
    <source>
        <dbReference type="ARBA" id="ARBA00023125"/>
    </source>
</evidence>
<gene>
    <name evidence="10" type="ORF">OsJ_03297</name>
</gene>
<dbReference type="PANTHER" id="PTHR48000:SF66">
    <property type="entry name" value="OS01G0722300 PROTEIN"/>
    <property type="match status" value="1"/>
</dbReference>
<evidence type="ECO:0000256" key="3">
    <source>
        <dbReference type="ARBA" id="ARBA00023015"/>
    </source>
</evidence>
<dbReference type="SMART" id="SM00717">
    <property type="entry name" value="SANT"/>
    <property type="match status" value="1"/>
</dbReference>
<reference evidence="10" key="2">
    <citation type="submission" date="2008-12" db="EMBL/GenBank/DDBJ databases">
        <title>Improved gene annotation of the rice (Oryza sativa) genomes.</title>
        <authorList>
            <person name="Wang J."/>
            <person name="Li R."/>
            <person name="Fan W."/>
            <person name="Huang Q."/>
            <person name="Zhang J."/>
            <person name="Zhou Y."/>
            <person name="Hu Y."/>
            <person name="Zi S."/>
            <person name="Li J."/>
            <person name="Ni P."/>
            <person name="Zheng H."/>
            <person name="Zhang Y."/>
            <person name="Zhao M."/>
            <person name="Hao Q."/>
            <person name="McDermott J."/>
            <person name="Samudrala R."/>
            <person name="Kristiansen K."/>
            <person name="Wong G.K.-S."/>
        </authorList>
    </citation>
    <scope>NUCLEOTIDE SEQUENCE</scope>
</reference>
<dbReference type="SUPFAM" id="SSF46689">
    <property type="entry name" value="Homeodomain-like"/>
    <property type="match status" value="1"/>
</dbReference>
<keyword evidence="6" id="KW-0539">Nucleus</keyword>
<keyword evidence="3" id="KW-0805">Transcription regulation</keyword>
<keyword evidence="4" id="KW-0238">DNA-binding</keyword>
<proteinExistence type="predicted"/>
<evidence type="ECO:0000259" key="8">
    <source>
        <dbReference type="PROSITE" id="PS50090"/>
    </source>
</evidence>
<keyword evidence="2" id="KW-0677">Repeat</keyword>
<dbReference type="Gene3D" id="1.10.10.60">
    <property type="entry name" value="Homeodomain-like"/>
    <property type="match status" value="1"/>
</dbReference>
<name>A2ZXD1_ORYSJ</name>
<dbReference type="PROSITE" id="PS50090">
    <property type="entry name" value="MYB_LIKE"/>
    <property type="match status" value="1"/>
</dbReference>
<dbReference type="GO" id="GO:0003677">
    <property type="term" value="F:DNA binding"/>
    <property type="evidence" value="ECO:0007669"/>
    <property type="project" value="UniProtKB-KW"/>
</dbReference>